<name>A0ACB8E9Z9_9SAUR</name>
<protein>
    <submittedName>
        <fullName evidence="1">Uncharacterized protein</fullName>
    </submittedName>
</protein>
<reference evidence="1" key="1">
    <citation type="submission" date="2021-08" db="EMBL/GenBank/DDBJ databases">
        <title>The first chromosome-level gecko genome reveals the dynamic sex chromosomes of Neotropical dwarf geckos (Sphaerodactylidae: Sphaerodactylus).</title>
        <authorList>
            <person name="Pinto B.J."/>
            <person name="Keating S.E."/>
            <person name="Gamble T."/>
        </authorList>
    </citation>
    <scope>NUCLEOTIDE SEQUENCE</scope>
    <source>
        <strain evidence="1">TG3544</strain>
    </source>
</reference>
<evidence type="ECO:0000313" key="2">
    <source>
        <dbReference type="Proteomes" id="UP000827872"/>
    </source>
</evidence>
<organism evidence="1 2">
    <name type="scientific">Sphaerodactylus townsendi</name>
    <dbReference type="NCBI Taxonomy" id="933632"/>
    <lineage>
        <taxon>Eukaryota</taxon>
        <taxon>Metazoa</taxon>
        <taxon>Chordata</taxon>
        <taxon>Craniata</taxon>
        <taxon>Vertebrata</taxon>
        <taxon>Euteleostomi</taxon>
        <taxon>Lepidosauria</taxon>
        <taxon>Squamata</taxon>
        <taxon>Bifurcata</taxon>
        <taxon>Gekkota</taxon>
        <taxon>Sphaerodactylidae</taxon>
        <taxon>Sphaerodactylus</taxon>
    </lineage>
</organism>
<evidence type="ECO:0000313" key="1">
    <source>
        <dbReference type="EMBL" id="KAH7988985.1"/>
    </source>
</evidence>
<proteinExistence type="predicted"/>
<accession>A0ACB8E9Z9</accession>
<keyword evidence="2" id="KW-1185">Reference proteome</keyword>
<dbReference type="Proteomes" id="UP000827872">
    <property type="component" value="Linkage Group LG10"/>
</dbReference>
<dbReference type="EMBL" id="CM037623">
    <property type="protein sequence ID" value="KAH7988985.1"/>
    <property type="molecule type" value="Genomic_DNA"/>
</dbReference>
<comment type="caution">
    <text evidence="1">The sequence shown here is derived from an EMBL/GenBank/DDBJ whole genome shotgun (WGS) entry which is preliminary data.</text>
</comment>
<gene>
    <name evidence="1" type="ORF">K3G42_024353</name>
</gene>
<sequence length="162" mass="17362">MGEGKWLPHPHPSYLAALGLGMIPWLAVGGATHTSQATRKCRVYRPGLLKSGGRHWSQRAHWHCGRLGLGTPHLGPFPSFSALLPFPPQDHGVLDCWGAPTVLSSVTAPLEGAHVPLQHWLLLDQFGEVAPTLCKLIPLWGGRVGGGHFGRGVWVGALWAAS</sequence>